<evidence type="ECO:0000256" key="7">
    <source>
        <dbReference type="ARBA" id="ARBA00022777"/>
    </source>
</evidence>
<dbReference type="InterPro" id="IPR003660">
    <property type="entry name" value="HAMP_dom"/>
</dbReference>
<keyword evidence="4" id="KW-0597">Phosphoprotein</keyword>
<keyword evidence="15" id="KW-1185">Reference proteome</keyword>
<accession>A0A7Y9Z983</accession>
<feature type="domain" description="Histidine kinase" evidence="12">
    <location>
        <begin position="151"/>
        <end position="366"/>
    </location>
</feature>
<protein>
    <recommendedName>
        <fullName evidence="10">Sensor-like histidine kinase SenX3</fullName>
        <ecNumber evidence="3">2.7.13.3</ecNumber>
    </recommendedName>
</protein>
<gene>
    <name evidence="14" type="ORF">BKA03_000457</name>
</gene>
<dbReference type="GO" id="GO:0000155">
    <property type="term" value="F:phosphorelay sensor kinase activity"/>
    <property type="evidence" value="ECO:0007669"/>
    <property type="project" value="InterPro"/>
</dbReference>
<dbReference type="Gene3D" id="6.10.340.10">
    <property type="match status" value="1"/>
</dbReference>
<keyword evidence="9" id="KW-0902">Two-component regulatory system</keyword>
<feature type="domain" description="HAMP" evidence="13">
    <location>
        <begin position="90"/>
        <end position="143"/>
    </location>
</feature>
<comment type="catalytic activity">
    <reaction evidence="1">
        <text>ATP + protein L-histidine = ADP + protein N-phospho-L-histidine.</text>
        <dbReference type="EC" id="2.7.13.3"/>
    </reaction>
</comment>
<dbReference type="EMBL" id="JACBZO010000001">
    <property type="protein sequence ID" value="NYI40338.1"/>
    <property type="molecule type" value="Genomic_DNA"/>
</dbReference>
<dbReference type="CDD" id="cd00082">
    <property type="entry name" value="HisKA"/>
    <property type="match status" value="1"/>
</dbReference>
<dbReference type="RefSeq" id="WP_179397657.1">
    <property type="nucleotide sequence ID" value="NZ_JACBZO010000001.1"/>
</dbReference>
<dbReference type="PRINTS" id="PR00344">
    <property type="entry name" value="BCTRLSENSOR"/>
</dbReference>
<dbReference type="Gene3D" id="1.10.287.130">
    <property type="match status" value="1"/>
</dbReference>
<dbReference type="EC" id="2.7.13.3" evidence="3"/>
<dbReference type="SMART" id="SM00387">
    <property type="entry name" value="HATPase_c"/>
    <property type="match status" value="1"/>
</dbReference>
<sequence length="377" mass="39522">MALADRADLATRLLIAIALVVGVGAATDWAVGATVGPGLFHEHLLRAVATGESPTDHADRAYAAASALTLSIALVTALIASAGVSVIIARRIRRSLAPFAQAAHRVAIGERNVTVSPPGIGPEFDRVAAAFTAMATDLAHVEDTRTHMLADLAHEMRTPLAVLAAYLEAVGDGVERLDESTMHIMQAQVERLSRLSADVALVTSAQEGRLSLDRHPIDVDTVVKGAAAQESDRLAECGLTIHVRSAPGLLVDADPDRIGQVLTNLLENARQHTPPGGVVDVEATAEVDAVRVTVHDSGEGIAPQDLPRVFDRFFRVDVARDRAHGGSGIGLSIARAIATAHGGTLVAESEGLSMGSTFSLTLLRLRTEPERAGAPER</sequence>
<dbReference type="Pfam" id="PF00512">
    <property type="entry name" value="HisKA"/>
    <property type="match status" value="1"/>
</dbReference>
<dbReference type="SUPFAM" id="SSF47384">
    <property type="entry name" value="Homodimeric domain of signal transducing histidine kinase"/>
    <property type="match status" value="1"/>
</dbReference>
<evidence type="ECO:0000313" key="14">
    <source>
        <dbReference type="EMBL" id="NYI40338.1"/>
    </source>
</evidence>
<dbReference type="InterPro" id="IPR003661">
    <property type="entry name" value="HisK_dim/P_dom"/>
</dbReference>
<dbReference type="InterPro" id="IPR003594">
    <property type="entry name" value="HATPase_dom"/>
</dbReference>
<name>A0A7Y9Z983_9MICO</name>
<dbReference type="PANTHER" id="PTHR45453">
    <property type="entry name" value="PHOSPHATE REGULON SENSOR PROTEIN PHOR"/>
    <property type="match status" value="1"/>
</dbReference>
<keyword evidence="5" id="KW-0808">Transferase</keyword>
<dbReference type="PROSITE" id="PS50109">
    <property type="entry name" value="HIS_KIN"/>
    <property type="match status" value="1"/>
</dbReference>
<evidence type="ECO:0000256" key="4">
    <source>
        <dbReference type="ARBA" id="ARBA00022553"/>
    </source>
</evidence>
<evidence type="ECO:0000259" key="13">
    <source>
        <dbReference type="PROSITE" id="PS50885"/>
    </source>
</evidence>
<evidence type="ECO:0000256" key="5">
    <source>
        <dbReference type="ARBA" id="ARBA00022679"/>
    </source>
</evidence>
<evidence type="ECO:0000256" key="9">
    <source>
        <dbReference type="ARBA" id="ARBA00023012"/>
    </source>
</evidence>
<feature type="transmembrane region" description="Helical" evidence="11">
    <location>
        <begin position="61"/>
        <end position="89"/>
    </location>
</feature>
<dbReference type="SMART" id="SM00388">
    <property type="entry name" value="HisKA"/>
    <property type="match status" value="1"/>
</dbReference>
<dbReference type="InterPro" id="IPR036097">
    <property type="entry name" value="HisK_dim/P_sf"/>
</dbReference>
<evidence type="ECO:0000256" key="10">
    <source>
        <dbReference type="ARBA" id="ARBA00039401"/>
    </source>
</evidence>
<dbReference type="InterPro" id="IPR005467">
    <property type="entry name" value="His_kinase_dom"/>
</dbReference>
<dbReference type="SMART" id="SM00304">
    <property type="entry name" value="HAMP"/>
    <property type="match status" value="1"/>
</dbReference>
<organism evidence="14 15">
    <name type="scientific">Demequina lutea</name>
    <dbReference type="NCBI Taxonomy" id="431489"/>
    <lineage>
        <taxon>Bacteria</taxon>
        <taxon>Bacillati</taxon>
        <taxon>Actinomycetota</taxon>
        <taxon>Actinomycetes</taxon>
        <taxon>Micrococcales</taxon>
        <taxon>Demequinaceae</taxon>
        <taxon>Demequina</taxon>
    </lineage>
</organism>
<reference evidence="14 15" key="1">
    <citation type="submission" date="2020-07" db="EMBL/GenBank/DDBJ databases">
        <title>Sequencing the genomes of 1000 actinobacteria strains.</title>
        <authorList>
            <person name="Klenk H.-P."/>
        </authorList>
    </citation>
    <scope>NUCLEOTIDE SEQUENCE [LARGE SCALE GENOMIC DNA]</scope>
    <source>
        <strain evidence="14 15">DSM 19970</strain>
    </source>
</reference>
<dbReference type="Pfam" id="PF02518">
    <property type="entry name" value="HATPase_c"/>
    <property type="match status" value="1"/>
</dbReference>
<keyword evidence="8 11" id="KW-1133">Transmembrane helix</keyword>
<keyword evidence="7 14" id="KW-0418">Kinase</keyword>
<proteinExistence type="predicted"/>
<dbReference type="PROSITE" id="PS50885">
    <property type="entry name" value="HAMP"/>
    <property type="match status" value="1"/>
</dbReference>
<dbReference type="Gene3D" id="3.30.565.10">
    <property type="entry name" value="Histidine kinase-like ATPase, C-terminal domain"/>
    <property type="match status" value="1"/>
</dbReference>
<feature type="transmembrane region" description="Helical" evidence="11">
    <location>
        <begin position="12"/>
        <end position="31"/>
    </location>
</feature>
<evidence type="ECO:0000256" key="6">
    <source>
        <dbReference type="ARBA" id="ARBA00022692"/>
    </source>
</evidence>
<evidence type="ECO:0000256" key="11">
    <source>
        <dbReference type="SAM" id="Phobius"/>
    </source>
</evidence>
<dbReference type="AlphaFoldDB" id="A0A7Y9Z983"/>
<dbReference type="SUPFAM" id="SSF55874">
    <property type="entry name" value="ATPase domain of HSP90 chaperone/DNA topoisomerase II/histidine kinase"/>
    <property type="match status" value="1"/>
</dbReference>
<evidence type="ECO:0000256" key="3">
    <source>
        <dbReference type="ARBA" id="ARBA00012438"/>
    </source>
</evidence>
<dbReference type="GO" id="GO:0004721">
    <property type="term" value="F:phosphoprotein phosphatase activity"/>
    <property type="evidence" value="ECO:0007669"/>
    <property type="project" value="TreeGrafter"/>
</dbReference>
<dbReference type="InterPro" id="IPR050351">
    <property type="entry name" value="BphY/WalK/GraS-like"/>
</dbReference>
<dbReference type="Proteomes" id="UP000547973">
    <property type="component" value="Unassembled WGS sequence"/>
</dbReference>
<dbReference type="InterPro" id="IPR036890">
    <property type="entry name" value="HATPase_C_sf"/>
</dbReference>
<comment type="subcellular location">
    <subcellularLocation>
        <location evidence="2">Cell membrane</location>
    </subcellularLocation>
</comment>
<dbReference type="GO" id="GO:0016036">
    <property type="term" value="P:cellular response to phosphate starvation"/>
    <property type="evidence" value="ECO:0007669"/>
    <property type="project" value="TreeGrafter"/>
</dbReference>
<dbReference type="GO" id="GO:0005886">
    <property type="term" value="C:plasma membrane"/>
    <property type="evidence" value="ECO:0007669"/>
    <property type="project" value="UniProtKB-SubCell"/>
</dbReference>
<keyword evidence="6 11" id="KW-0812">Transmembrane</keyword>
<evidence type="ECO:0000259" key="12">
    <source>
        <dbReference type="PROSITE" id="PS50109"/>
    </source>
</evidence>
<evidence type="ECO:0000256" key="1">
    <source>
        <dbReference type="ARBA" id="ARBA00000085"/>
    </source>
</evidence>
<evidence type="ECO:0000256" key="2">
    <source>
        <dbReference type="ARBA" id="ARBA00004236"/>
    </source>
</evidence>
<evidence type="ECO:0000256" key="8">
    <source>
        <dbReference type="ARBA" id="ARBA00022989"/>
    </source>
</evidence>
<comment type="caution">
    <text evidence="14">The sequence shown here is derived from an EMBL/GenBank/DDBJ whole genome shotgun (WGS) entry which is preliminary data.</text>
</comment>
<dbReference type="FunFam" id="3.30.565.10:FF:000006">
    <property type="entry name" value="Sensor histidine kinase WalK"/>
    <property type="match status" value="1"/>
</dbReference>
<keyword evidence="11" id="KW-0472">Membrane</keyword>
<evidence type="ECO:0000313" key="15">
    <source>
        <dbReference type="Proteomes" id="UP000547973"/>
    </source>
</evidence>
<dbReference type="PANTHER" id="PTHR45453:SF1">
    <property type="entry name" value="PHOSPHATE REGULON SENSOR PROTEIN PHOR"/>
    <property type="match status" value="1"/>
</dbReference>
<dbReference type="InterPro" id="IPR004358">
    <property type="entry name" value="Sig_transdc_His_kin-like_C"/>
</dbReference>